<evidence type="ECO:0000313" key="1">
    <source>
        <dbReference type="EMBL" id="KMO69499.1"/>
    </source>
</evidence>
<sequence>MRTPARNWCAELPGSDVTITWQAGGGPPDGGAGMSADLADVMAAWAREEPDPGVAAVERLLRAPVSVAVRGRSGVGRSAVASALGVRVAAPGEAADIDVLVVAEALTDEDRACVTGSTVMVLNKADLGGAAAGGPVRAAQMVAAEVEARARVPVVPMVALLAGVRVDDDDIAALQTLVGTPADVSSVDAFVSCPHPLAAEVRRDLLDRLDRFGLAHAILAVSAGAAAEEVTARLRALSGTDAVRVAISRSAAEVRYRRCVSAVRRLRAVAAEQGDGRLAALLDGDDVTLAVMTAAVEVVEASGATVDRGDDVGAHTRRALRFHHLSRGPLDALHRRCAEDIVRGSLRLLEPCGG</sequence>
<evidence type="ECO:0000313" key="2">
    <source>
        <dbReference type="Proteomes" id="UP000036313"/>
    </source>
</evidence>
<accession>A0A0J6VGY5</accession>
<protein>
    <submittedName>
        <fullName evidence="1">Uncharacterized protein</fullName>
    </submittedName>
</protein>
<proteinExistence type="predicted"/>
<comment type="caution">
    <text evidence="1">The sequence shown here is derived from an EMBL/GenBank/DDBJ whole genome shotgun (WGS) entry which is preliminary data.</text>
</comment>
<dbReference type="AlphaFoldDB" id="A0A0J6VGY5"/>
<reference evidence="1 2" key="1">
    <citation type="journal article" date="2015" name="Genome Biol. Evol.">
        <title>Characterization of Three Mycobacterium spp. with Potential Use in Bioremediation by Genome Sequencing and Comparative Genomics.</title>
        <authorList>
            <person name="Das S."/>
            <person name="Pettersson B.M."/>
            <person name="Behra P.R."/>
            <person name="Ramesh M."/>
            <person name="Dasgupta S."/>
            <person name="Bhattacharya A."/>
            <person name="Kirsebom L.A."/>
        </authorList>
    </citation>
    <scope>NUCLEOTIDE SEQUENCE [LARGE SCALE GENOMIC DNA]</scope>
    <source>
        <strain evidence="1 2">DSM 44075</strain>
    </source>
</reference>
<organism evidence="1 2">
    <name type="scientific">Mycolicibacterium obuense</name>
    <dbReference type="NCBI Taxonomy" id="1807"/>
    <lineage>
        <taxon>Bacteria</taxon>
        <taxon>Bacillati</taxon>
        <taxon>Actinomycetota</taxon>
        <taxon>Actinomycetes</taxon>
        <taxon>Mycobacteriales</taxon>
        <taxon>Mycobacteriaceae</taxon>
        <taxon>Mycolicibacterium</taxon>
    </lineage>
</organism>
<dbReference type="Proteomes" id="UP000036313">
    <property type="component" value="Unassembled WGS sequence"/>
</dbReference>
<dbReference type="PATRIC" id="fig|1807.14.peg.4962"/>
<gene>
    <name evidence="1" type="ORF">MOBUDSM44075_04925</name>
</gene>
<name>A0A0J6VGY5_9MYCO</name>
<dbReference type="EMBL" id="JYNU01000057">
    <property type="protein sequence ID" value="KMO69499.1"/>
    <property type="molecule type" value="Genomic_DNA"/>
</dbReference>